<dbReference type="RefSeq" id="WP_188899625.1">
    <property type="nucleotide sequence ID" value="NZ_BMKS01000004.1"/>
</dbReference>
<dbReference type="AlphaFoldDB" id="A0A8J2ZB01"/>
<evidence type="ECO:0000256" key="1">
    <source>
        <dbReference type="SAM" id="MobiDB-lite"/>
    </source>
</evidence>
<dbReference type="PANTHER" id="PTHR35604">
    <property type="entry name" value="TRANSPOSASE INSH FOR INSERTION SEQUENCE ELEMENT IS5A-RELATED"/>
    <property type="match status" value="1"/>
</dbReference>
<dbReference type="InterPro" id="IPR008490">
    <property type="entry name" value="Transposase_InsH_N"/>
</dbReference>
<dbReference type="PANTHER" id="PTHR35604:SF2">
    <property type="entry name" value="TRANSPOSASE INSH FOR INSERTION SEQUENCE ELEMENT IS5A-RELATED"/>
    <property type="match status" value="1"/>
</dbReference>
<evidence type="ECO:0000259" key="2">
    <source>
        <dbReference type="Pfam" id="PF03050"/>
    </source>
</evidence>
<reference evidence="4 5" key="1">
    <citation type="journal article" date="2014" name="Int. J. Syst. Evol. Microbiol.">
        <title>Complete genome sequence of Corynebacterium casei LMG S-19264T (=DSM 44701T), isolated from a smear-ripened cheese.</title>
        <authorList>
            <consortium name="US DOE Joint Genome Institute (JGI-PGF)"/>
            <person name="Walter F."/>
            <person name="Albersmeier A."/>
            <person name="Kalinowski J."/>
            <person name="Ruckert C."/>
        </authorList>
    </citation>
    <scope>NUCLEOTIDE SEQUENCE [LARGE SCALE GENOMIC DNA]</scope>
    <source>
        <strain evidence="4 5">CGMCC 1.16330</strain>
    </source>
</reference>
<feature type="domain" description="Transposase InsH N-terminal" evidence="3">
    <location>
        <begin position="47"/>
        <end position="108"/>
    </location>
</feature>
<dbReference type="EMBL" id="BMKS01000004">
    <property type="protein sequence ID" value="GGG30019.1"/>
    <property type="molecule type" value="Genomic_DNA"/>
</dbReference>
<feature type="region of interest" description="Disordered" evidence="1">
    <location>
        <begin position="221"/>
        <end position="372"/>
    </location>
</feature>
<protein>
    <recommendedName>
        <fullName evidence="6">Transposase InsH N-terminal domain-containing protein</fullName>
    </recommendedName>
</protein>
<feature type="compositionally biased region" description="Basic and acidic residues" evidence="1">
    <location>
        <begin position="320"/>
        <end position="330"/>
    </location>
</feature>
<feature type="compositionally biased region" description="Basic residues" evidence="1">
    <location>
        <begin position="285"/>
        <end position="304"/>
    </location>
</feature>
<dbReference type="Pfam" id="PF05598">
    <property type="entry name" value="DUF772"/>
    <property type="match status" value="1"/>
</dbReference>
<evidence type="ECO:0000313" key="5">
    <source>
        <dbReference type="Proteomes" id="UP000597507"/>
    </source>
</evidence>
<dbReference type="InterPro" id="IPR004291">
    <property type="entry name" value="Transposase_IS66_central"/>
</dbReference>
<feature type="compositionally biased region" description="Basic and acidic residues" evidence="1">
    <location>
        <begin position="355"/>
        <end position="372"/>
    </location>
</feature>
<feature type="region of interest" description="Disordered" evidence="1">
    <location>
        <begin position="1"/>
        <end position="51"/>
    </location>
</feature>
<evidence type="ECO:0000259" key="3">
    <source>
        <dbReference type="Pfam" id="PF05598"/>
    </source>
</evidence>
<keyword evidence="5" id="KW-1185">Reference proteome</keyword>
<sequence>MRTALESTCEPGGGAAAGGRGLQSPAGTHRRPGRPGADGFPARPAARRQGWSGYPPLAPFRALLLAQWYQLSDRGLEEALADRLPFRHFCGSGLDGGTPDETTLSRFRVALTERRLAEAAVARPPQSGAGISAKDPEAGCTRRSRRGFFGFKAQVAADLGSDLIRDAVLTGADVGDSLDAEAVGYELHHREGLARLLGDGRIELDTNAAERTIRPIRLGHRDAPLASGDDGGARRAAVASPLETCELNGVDPQAIRPRRRPASSTAGPTAVSKNPRRGAGPQPKRAGRQARPQRARRRAYRRHHEGFEEAPLLVRQRARINADLRPRDQPRITAAPGGIPPDSRLSMQPGSLDVRVADERAPVRGDRDRAGV</sequence>
<gene>
    <name evidence="4" type="ORF">GCM10010964_17430</name>
</gene>
<feature type="domain" description="Transposase IS66 central" evidence="2">
    <location>
        <begin position="180"/>
        <end position="234"/>
    </location>
</feature>
<dbReference type="Pfam" id="PF03050">
    <property type="entry name" value="DDE_Tnp_IS66"/>
    <property type="match status" value="1"/>
</dbReference>
<evidence type="ECO:0008006" key="6">
    <source>
        <dbReference type="Google" id="ProtNLM"/>
    </source>
</evidence>
<accession>A0A8J2ZB01</accession>
<evidence type="ECO:0000313" key="4">
    <source>
        <dbReference type="EMBL" id="GGG30019.1"/>
    </source>
</evidence>
<organism evidence="4 5">
    <name type="scientific">Caldovatus sediminis</name>
    <dbReference type="NCBI Taxonomy" id="2041189"/>
    <lineage>
        <taxon>Bacteria</taxon>
        <taxon>Pseudomonadati</taxon>
        <taxon>Pseudomonadota</taxon>
        <taxon>Alphaproteobacteria</taxon>
        <taxon>Acetobacterales</taxon>
        <taxon>Roseomonadaceae</taxon>
        <taxon>Caldovatus</taxon>
    </lineage>
</organism>
<name>A0A8J2ZB01_9PROT</name>
<feature type="compositionally biased region" description="Gly residues" evidence="1">
    <location>
        <begin position="11"/>
        <end position="21"/>
    </location>
</feature>
<dbReference type="Proteomes" id="UP000597507">
    <property type="component" value="Unassembled WGS sequence"/>
</dbReference>
<comment type="caution">
    <text evidence="4">The sequence shown here is derived from an EMBL/GenBank/DDBJ whole genome shotgun (WGS) entry which is preliminary data.</text>
</comment>
<proteinExistence type="predicted"/>